<dbReference type="Gene3D" id="1.25.40.20">
    <property type="entry name" value="Ankyrin repeat-containing domain"/>
    <property type="match status" value="1"/>
</dbReference>
<dbReference type="AlphaFoldDB" id="A0A3P7PGN9"/>
<dbReference type="EMBL" id="UYRU01068016">
    <property type="protein sequence ID" value="VDN17256.1"/>
    <property type="molecule type" value="Genomic_DNA"/>
</dbReference>
<evidence type="ECO:0000256" key="1">
    <source>
        <dbReference type="ARBA" id="ARBA00022737"/>
    </source>
</evidence>
<evidence type="ECO:0000256" key="3">
    <source>
        <dbReference type="PROSITE-ProRule" id="PRU00023"/>
    </source>
</evidence>
<keyword evidence="2 3" id="KW-0040">ANK repeat</keyword>
<dbReference type="Pfam" id="PF12796">
    <property type="entry name" value="Ank_2"/>
    <property type="match status" value="1"/>
</dbReference>
<dbReference type="Proteomes" id="UP000281553">
    <property type="component" value="Unassembled WGS sequence"/>
</dbReference>
<gene>
    <name evidence="4" type="ORF">DILT_LOCUS12881</name>
</gene>
<sequence>MLDRLNSVFSPVQVWSWVKSGVDGSASTFTIPDRSHRPCSRANGGHHRLRWSNLHTSCITGKRLPIPVPLLQFEIKMSRIKSSDRHGKTPLQAATANGSVSLVHLLLQHGAEVDRADNYGTTALHIASKLQNEELIYLLMNFGASVYAKQERGRTPYEMYVSSGLGYLLSPSPVYNLSPPLSNGSASPSSSPQLCTSPNVMARLRSNSASRSLSRCNNLLFRYNRQLSGSHRLREVCPNAGSGLP</sequence>
<dbReference type="PROSITE" id="PS50297">
    <property type="entry name" value="ANK_REP_REGION"/>
    <property type="match status" value="2"/>
</dbReference>
<evidence type="ECO:0000313" key="4">
    <source>
        <dbReference type="EMBL" id="VDN17256.1"/>
    </source>
</evidence>
<name>A0A3P7PGN9_DIBLA</name>
<feature type="repeat" description="ANK" evidence="3">
    <location>
        <begin position="119"/>
        <end position="151"/>
    </location>
</feature>
<evidence type="ECO:0000256" key="2">
    <source>
        <dbReference type="ARBA" id="ARBA00023043"/>
    </source>
</evidence>
<dbReference type="InterPro" id="IPR036770">
    <property type="entry name" value="Ankyrin_rpt-contain_sf"/>
</dbReference>
<proteinExistence type="predicted"/>
<organism evidence="4 5">
    <name type="scientific">Dibothriocephalus latus</name>
    <name type="common">Fish tapeworm</name>
    <name type="synonym">Diphyllobothrium latum</name>
    <dbReference type="NCBI Taxonomy" id="60516"/>
    <lineage>
        <taxon>Eukaryota</taxon>
        <taxon>Metazoa</taxon>
        <taxon>Spiralia</taxon>
        <taxon>Lophotrochozoa</taxon>
        <taxon>Platyhelminthes</taxon>
        <taxon>Cestoda</taxon>
        <taxon>Eucestoda</taxon>
        <taxon>Diphyllobothriidea</taxon>
        <taxon>Diphyllobothriidae</taxon>
        <taxon>Dibothriocephalus</taxon>
    </lineage>
</organism>
<dbReference type="OrthoDB" id="1585644at2759"/>
<accession>A0A3P7PGN9</accession>
<reference evidence="4 5" key="1">
    <citation type="submission" date="2018-11" db="EMBL/GenBank/DDBJ databases">
        <authorList>
            <consortium name="Pathogen Informatics"/>
        </authorList>
    </citation>
    <scope>NUCLEOTIDE SEQUENCE [LARGE SCALE GENOMIC DNA]</scope>
</reference>
<dbReference type="PROSITE" id="PS50088">
    <property type="entry name" value="ANK_REPEAT"/>
    <property type="match status" value="2"/>
</dbReference>
<keyword evidence="1" id="KW-0677">Repeat</keyword>
<feature type="non-terminal residue" evidence="4">
    <location>
        <position position="245"/>
    </location>
</feature>
<protein>
    <submittedName>
        <fullName evidence="4">Uncharacterized protein</fullName>
    </submittedName>
</protein>
<evidence type="ECO:0000313" key="5">
    <source>
        <dbReference type="Proteomes" id="UP000281553"/>
    </source>
</evidence>
<dbReference type="PANTHER" id="PTHR24171">
    <property type="entry name" value="ANKYRIN REPEAT DOMAIN-CONTAINING PROTEIN 39-RELATED"/>
    <property type="match status" value="1"/>
</dbReference>
<keyword evidence="5" id="KW-1185">Reference proteome</keyword>
<dbReference type="SUPFAM" id="SSF48403">
    <property type="entry name" value="Ankyrin repeat"/>
    <property type="match status" value="1"/>
</dbReference>
<dbReference type="InterPro" id="IPR002110">
    <property type="entry name" value="Ankyrin_rpt"/>
</dbReference>
<dbReference type="SMART" id="SM00248">
    <property type="entry name" value="ANK"/>
    <property type="match status" value="2"/>
</dbReference>
<feature type="repeat" description="ANK" evidence="3">
    <location>
        <begin position="86"/>
        <end position="118"/>
    </location>
</feature>